<sequence>MLVTSSPAPDLSALPDPAAMGYEQARDELVAVVQRLEAGGEPLEVSLALWERGEALATRCQQWLDGARERLAKATGAGAAGAPEPDEDEA</sequence>
<dbReference type="HAMAP" id="MF_00337">
    <property type="entry name" value="Exonuc_7_S"/>
    <property type="match status" value="1"/>
</dbReference>
<dbReference type="GO" id="GO:0005829">
    <property type="term" value="C:cytosol"/>
    <property type="evidence" value="ECO:0007669"/>
    <property type="project" value="TreeGrafter"/>
</dbReference>
<protein>
    <recommendedName>
        <fullName evidence="6">Exodeoxyribonuclease 7 small subunit</fullName>
        <ecNumber evidence="6">3.1.11.6</ecNumber>
    </recommendedName>
    <alternativeName>
        <fullName evidence="6">Exodeoxyribonuclease VII small subunit</fullName>
        <shortName evidence="6">Exonuclease VII small subunit</shortName>
    </alternativeName>
</protein>
<dbReference type="GO" id="GO:0006308">
    <property type="term" value="P:DNA catabolic process"/>
    <property type="evidence" value="ECO:0007669"/>
    <property type="project" value="UniProtKB-UniRule"/>
</dbReference>
<evidence type="ECO:0000256" key="4">
    <source>
        <dbReference type="ARBA" id="ARBA00022801"/>
    </source>
</evidence>
<dbReference type="GO" id="GO:0009318">
    <property type="term" value="C:exodeoxyribonuclease VII complex"/>
    <property type="evidence" value="ECO:0007669"/>
    <property type="project" value="UniProtKB-UniRule"/>
</dbReference>
<dbReference type="Gene3D" id="1.10.287.1040">
    <property type="entry name" value="Exonuclease VII, small subunit"/>
    <property type="match status" value="1"/>
</dbReference>
<evidence type="ECO:0000313" key="8">
    <source>
        <dbReference type="Proteomes" id="UP000293852"/>
    </source>
</evidence>
<comment type="function">
    <text evidence="6">Bidirectionally degrades single-stranded DNA into large acid-insoluble oligonucleotides, which are then degraded further into small acid-soluble oligonucleotides.</text>
</comment>
<comment type="subunit">
    <text evidence="6">Heterooligomer composed of large and small subunits.</text>
</comment>
<evidence type="ECO:0000256" key="5">
    <source>
        <dbReference type="ARBA" id="ARBA00022839"/>
    </source>
</evidence>
<dbReference type="NCBIfam" id="NF002139">
    <property type="entry name" value="PRK00977.1-3"/>
    <property type="match status" value="1"/>
</dbReference>
<keyword evidence="4 6" id="KW-0378">Hydrolase</keyword>
<reference evidence="7 8" key="1">
    <citation type="submission" date="2019-02" db="EMBL/GenBank/DDBJ databases">
        <title>Sequencing the genomes of 1000 actinobacteria strains.</title>
        <authorList>
            <person name="Klenk H.-P."/>
        </authorList>
    </citation>
    <scope>NUCLEOTIDE SEQUENCE [LARGE SCALE GENOMIC DNA]</scope>
    <source>
        <strain evidence="7 8">DSM 16932</strain>
    </source>
</reference>
<dbReference type="InterPro" id="IPR003761">
    <property type="entry name" value="Exonuc_VII_S"/>
</dbReference>
<evidence type="ECO:0000256" key="2">
    <source>
        <dbReference type="ARBA" id="ARBA00022490"/>
    </source>
</evidence>
<comment type="subcellular location">
    <subcellularLocation>
        <location evidence="6">Cytoplasm</location>
    </subcellularLocation>
</comment>
<dbReference type="PANTHER" id="PTHR34137:SF1">
    <property type="entry name" value="EXODEOXYRIBONUCLEASE 7 SMALL SUBUNIT"/>
    <property type="match status" value="1"/>
</dbReference>
<comment type="caution">
    <text evidence="7">The sequence shown here is derived from an EMBL/GenBank/DDBJ whole genome shotgun (WGS) entry which is preliminary data.</text>
</comment>
<dbReference type="InterPro" id="IPR037004">
    <property type="entry name" value="Exonuc_VII_ssu_sf"/>
</dbReference>
<evidence type="ECO:0000256" key="6">
    <source>
        <dbReference type="HAMAP-Rule" id="MF_00337"/>
    </source>
</evidence>
<dbReference type="NCBIfam" id="TIGR01280">
    <property type="entry name" value="xseB"/>
    <property type="match status" value="1"/>
</dbReference>
<keyword evidence="3 6" id="KW-0540">Nuclease</keyword>
<dbReference type="Pfam" id="PF02609">
    <property type="entry name" value="Exonuc_VII_S"/>
    <property type="match status" value="1"/>
</dbReference>
<evidence type="ECO:0000313" key="7">
    <source>
        <dbReference type="EMBL" id="RZS61793.1"/>
    </source>
</evidence>
<comment type="catalytic activity">
    <reaction evidence="6">
        <text>Exonucleolytic cleavage in either 5'- to 3'- or 3'- to 5'-direction to yield nucleoside 5'-phosphates.</text>
        <dbReference type="EC" id="3.1.11.6"/>
    </reaction>
</comment>
<dbReference type="GO" id="GO:0008855">
    <property type="term" value="F:exodeoxyribonuclease VII activity"/>
    <property type="evidence" value="ECO:0007669"/>
    <property type="project" value="UniProtKB-UniRule"/>
</dbReference>
<keyword evidence="8" id="KW-1185">Reference proteome</keyword>
<dbReference type="AlphaFoldDB" id="A0A4Q7M458"/>
<accession>A0A4Q7M458</accession>
<dbReference type="SUPFAM" id="SSF116842">
    <property type="entry name" value="XseB-like"/>
    <property type="match status" value="1"/>
</dbReference>
<name>A0A4Q7M458_9MICO</name>
<evidence type="ECO:0000256" key="1">
    <source>
        <dbReference type="ARBA" id="ARBA00009998"/>
    </source>
</evidence>
<organism evidence="7 8">
    <name type="scientific">Xylanimonas ulmi</name>
    <dbReference type="NCBI Taxonomy" id="228973"/>
    <lineage>
        <taxon>Bacteria</taxon>
        <taxon>Bacillati</taxon>
        <taxon>Actinomycetota</taxon>
        <taxon>Actinomycetes</taxon>
        <taxon>Micrococcales</taxon>
        <taxon>Promicromonosporaceae</taxon>
        <taxon>Xylanimonas</taxon>
    </lineage>
</organism>
<dbReference type="Proteomes" id="UP000293852">
    <property type="component" value="Unassembled WGS sequence"/>
</dbReference>
<proteinExistence type="inferred from homology"/>
<evidence type="ECO:0000256" key="3">
    <source>
        <dbReference type="ARBA" id="ARBA00022722"/>
    </source>
</evidence>
<keyword evidence="5 6" id="KW-0269">Exonuclease</keyword>
<dbReference type="EC" id="3.1.11.6" evidence="6"/>
<comment type="similarity">
    <text evidence="1 6">Belongs to the XseB family.</text>
</comment>
<dbReference type="PANTHER" id="PTHR34137">
    <property type="entry name" value="EXODEOXYRIBONUCLEASE 7 SMALL SUBUNIT"/>
    <property type="match status" value="1"/>
</dbReference>
<keyword evidence="2 6" id="KW-0963">Cytoplasm</keyword>
<dbReference type="EMBL" id="SGWX01000001">
    <property type="protein sequence ID" value="RZS61793.1"/>
    <property type="molecule type" value="Genomic_DNA"/>
</dbReference>
<gene>
    <name evidence="6" type="primary">xseB</name>
    <name evidence="7" type="ORF">EV386_2104</name>
</gene>